<dbReference type="GeneID" id="115918587"/>
<keyword evidence="5 11" id="KW-0963">Cytoplasm</keyword>
<dbReference type="Gene3D" id="2.130.10.10">
    <property type="entry name" value="YVTN repeat-like/Quinoprotein amine dehydrogenase"/>
    <property type="match status" value="1"/>
</dbReference>
<dbReference type="InterPro" id="IPR036322">
    <property type="entry name" value="WD40_repeat_dom_sf"/>
</dbReference>
<evidence type="ECO:0000256" key="2">
    <source>
        <dbReference type="ARBA" id="ARBA00004656"/>
    </source>
</evidence>
<evidence type="ECO:0000256" key="4">
    <source>
        <dbReference type="ARBA" id="ARBA00018867"/>
    </source>
</evidence>
<dbReference type="RefSeq" id="XP_030840258.1">
    <property type="nucleotide sequence ID" value="XM_030984398.1"/>
</dbReference>
<dbReference type="KEGG" id="spu:581234"/>
<evidence type="ECO:0000256" key="9">
    <source>
        <dbReference type="ARBA" id="ARBA00023228"/>
    </source>
</evidence>
<evidence type="ECO:0000256" key="1">
    <source>
        <dbReference type="ARBA" id="ARBA00004496"/>
    </source>
</evidence>
<dbReference type="OrthoDB" id="400at2759"/>
<dbReference type="OMA" id="VQRNYKH"/>
<proteinExistence type="inferred from homology"/>
<comment type="similarity">
    <text evidence="3 11">Belongs to the WD repeat LST8 family.</text>
</comment>
<dbReference type="SUPFAM" id="SSF50978">
    <property type="entry name" value="WD40 repeat-like"/>
    <property type="match status" value="1"/>
</dbReference>
<accession>A0A7M7T1U4</accession>
<dbReference type="GeneID" id="581234"/>
<comment type="function">
    <text evidence="11">Subunit of TORC1 and TORC2, which regulate cell growth and survival in response to nutrient and hormonal signals.</text>
</comment>
<evidence type="ECO:0000256" key="10">
    <source>
        <dbReference type="PROSITE-ProRule" id="PRU00221"/>
    </source>
</evidence>
<keyword evidence="13" id="KW-1185">Reference proteome</keyword>
<dbReference type="SMART" id="SM00320">
    <property type="entry name" value="WD40"/>
    <property type="match status" value="6"/>
</dbReference>
<dbReference type="InterPro" id="IPR001680">
    <property type="entry name" value="WD40_rpt"/>
</dbReference>
<dbReference type="EnsemblMetazoa" id="XM_030984398">
    <property type="protein sequence ID" value="XP_030840258"/>
    <property type="gene ID" value="LOC115918587"/>
</dbReference>
<evidence type="ECO:0000256" key="8">
    <source>
        <dbReference type="ARBA" id="ARBA00023136"/>
    </source>
</evidence>
<dbReference type="GO" id="GO:0031929">
    <property type="term" value="P:TOR signaling"/>
    <property type="evidence" value="ECO:0000318"/>
    <property type="project" value="GO_Central"/>
</dbReference>
<keyword evidence="6 10" id="KW-0853">WD repeat</keyword>
<dbReference type="PANTHER" id="PTHR19842">
    <property type="entry name" value="G BETA-LIKE PROTEIN GBL"/>
    <property type="match status" value="1"/>
</dbReference>
<comment type="subcellular location">
    <subcellularLocation>
        <location evidence="1 11">Cytoplasm</location>
    </subcellularLocation>
    <subcellularLocation>
        <location evidence="2">Lysosome membrane</location>
    </subcellularLocation>
</comment>
<dbReference type="CDD" id="cd00200">
    <property type="entry name" value="WD40"/>
    <property type="match status" value="1"/>
</dbReference>
<dbReference type="EnsemblMetazoa" id="XM_030991838">
    <property type="protein sequence ID" value="XP_030847698"/>
    <property type="gene ID" value="LOC581234"/>
</dbReference>
<organism evidence="12 13">
    <name type="scientific">Strongylocentrotus purpuratus</name>
    <name type="common">Purple sea urchin</name>
    <dbReference type="NCBI Taxonomy" id="7668"/>
    <lineage>
        <taxon>Eukaryota</taxon>
        <taxon>Metazoa</taxon>
        <taxon>Echinodermata</taxon>
        <taxon>Eleutherozoa</taxon>
        <taxon>Echinozoa</taxon>
        <taxon>Echinoidea</taxon>
        <taxon>Euechinoidea</taxon>
        <taxon>Echinacea</taxon>
        <taxon>Camarodonta</taxon>
        <taxon>Echinidea</taxon>
        <taxon>Strongylocentrotidae</taxon>
        <taxon>Strongylocentrotus</taxon>
    </lineage>
</organism>
<evidence type="ECO:0000256" key="6">
    <source>
        <dbReference type="ARBA" id="ARBA00022574"/>
    </source>
</evidence>
<dbReference type="InParanoid" id="A0A7M7T1U4"/>
<dbReference type="RefSeq" id="XP_030847698.1">
    <property type="nucleotide sequence ID" value="XM_030991838.1"/>
</dbReference>
<feature type="repeat" description="WD" evidence="10">
    <location>
        <begin position="212"/>
        <end position="253"/>
    </location>
</feature>
<evidence type="ECO:0000313" key="12">
    <source>
        <dbReference type="EnsemblMetazoa" id="XP_030847698"/>
    </source>
</evidence>
<evidence type="ECO:0000256" key="7">
    <source>
        <dbReference type="ARBA" id="ARBA00022737"/>
    </source>
</evidence>
<dbReference type="Proteomes" id="UP000007110">
    <property type="component" value="Unassembled WGS sequence"/>
</dbReference>
<keyword evidence="9" id="KW-0458">Lysosome</keyword>
<feature type="repeat" description="WD" evidence="10">
    <location>
        <begin position="76"/>
        <end position="110"/>
    </location>
</feature>
<reference evidence="13" key="1">
    <citation type="submission" date="2015-02" db="EMBL/GenBank/DDBJ databases">
        <title>Genome sequencing for Strongylocentrotus purpuratus.</title>
        <authorList>
            <person name="Murali S."/>
            <person name="Liu Y."/>
            <person name="Vee V."/>
            <person name="English A."/>
            <person name="Wang M."/>
            <person name="Skinner E."/>
            <person name="Han Y."/>
            <person name="Muzny D.M."/>
            <person name="Worley K.C."/>
            <person name="Gibbs R.A."/>
        </authorList>
    </citation>
    <scope>NUCLEOTIDE SEQUENCE</scope>
</reference>
<comment type="subunit">
    <text evidence="11">Part of TORC1 complex. Part of the TORC2 complex.</text>
</comment>
<dbReference type="PROSITE" id="PS50082">
    <property type="entry name" value="WD_REPEATS_2"/>
    <property type="match status" value="3"/>
</dbReference>
<dbReference type="FunFam" id="2.130.10.10:FF:000086">
    <property type="entry name" value="target of rapamycin complex subunit LST8"/>
    <property type="match status" value="1"/>
</dbReference>
<dbReference type="AlphaFoldDB" id="A0A7M7T1U4"/>
<dbReference type="GO" id="GO:0031931">
    <property type="term" value="C:TORC1 complex"/>
    <property type="evidence" value="ECO:0000318"/>
    <property type="project" value="GO_Central"/>
</dbReference>
<keyword evidence="8" id="KW-0472">Membrane</keyword>
<protein>
    <recommendedName>
        <fullName evidence="4 11">Target of rapamycin complex subunit lst8</fullName>
        <shortName evidence="11">TORC subunit lst8</shortName>
    </recommendedName>
</protein>
<dbReference type="PRINTS" id="PR00320">
    <property type="entry name" value="GPROTEINBRPT"/>
</dbReference>
<sequence length="315" mass="35186">MGNPSDQIILATAGYDQTIRFWHAHTGICHRTVQHQESQVNHLEITPDRSLLAAAGYQHIRMYDINSGDTTPIINYEGIPKNVTSVGFQEEGKWMFTGGEDCTARIWDLRAHNLHCQKIFQVNAPVNCACLHPNQGELIVGDQSGTVHIWDLRSCHNEQLVPEQNSSIQSIAIDPEATHMAAVNNKGNCYVWRITQGQGDGALSQLHPKTKIPAHKKYGLKCKFSPDCTLLATTSGDKSVRIWRTADFSLMQTLSVDMQQWVWDCAFSSDSQYVVTASSDRTARLWSIAEGEVKREFNGHQKAITSLAFCDNITT</sequence>
<dbReference type="InterPro" id="IPR019775">
    <property type="entry name" value="WD40_repeat_CS"/>
</dbReference>
<keyword evidence="7 11" id="KW-0677">Repeat</keyword>
<dbReference type="GO" id="GO:0032956">
    <property type="term" value="P:regulation of actin cytoskeleton organization"/>
    <property type="evidence" value="ECO:0000318"/>
    <property type="project" value="GO_Central"/>
</dbReference>
<dbReference type="KEGG" id="spu:115918587"/>
<feature type="repeat" description="WD" evidence="10">
    <location>
        <begin position="266"/>
        <end position="296"/>
    </location>
</feature>
<dbReference type="PROSITE" id="PS00678">
    <property type="entry name" value="WD_REPEATS_1"/>
    <property type="match status" value="1"/>
</dbReference>
<dbReference type="GO" id="GO:0005765">
    <property type="term" value="C:lysosomal membrane"/>
    <property type="evidence" value="ECO:0007669"/>
    <property type="project" value="UniProtKB-SubCell"/>
</dbReference>
<dbReference type="FunCoup" id="A0A7M7T1U4">
    <property type="interactions" value="1387"/>
</dbReference>
<evidence type="ECO:0000256" key="3">
    <source>
        <dbReference type="ARBA" id="ARBA00009890"/>
    </source>
</evidence>
<dbReference type="Pfam" id="PF00400">
    <property type="entry name" value="WD40"/>
    <property type="match status" value="5"/>
</dbReference>
<reference evidence="12" key="2">
    <citation type="submission" date="2021-01" db="UniProtKB">
        <authorList>
            <consortium name="EnsemblMetazoa"/>
        </authorList>
    </citation>
    <scope>IDENTIFICATION</scope>
</reference>
<dbReference type="InterPro" id="IPR020472">
    <property type="entry name" value="WD40_PAC1"/>
</dbReference>
<evidence type="ECO:0000313" key="13">
    <source>
        <dbReference type="Proteomes" id="UP000007110"/>
    </source>
</evidence>
<name>A0A7M7T1U4_STRPU</name>
<dbReference type="GO" id="GO:0031932">
    <property type="term" value="C:TORC2 complex"/>
    <property type="evidence" value="ECO:0000318"/>
    <property type="project" value="GO_Central"/>
</dbReference>
<evidence type="ECO:0000256" key="5">
    <source>
        <dbReference type="ARBA" id="ARBA00022490"/>
    </source>
</evidence>
<dbReference type="PROSITE" id="PS50294">
    <property type="entry name" value="WD_REPEATS_REGION"/>
    <property type="match status" value="1"/>
</dbReference>
<dbReference type="InterPro" id="IPR015943">
    <property type="entry name" value="WD40/YVTN_repeat-like_dom_sf"/>
</dbReference>
<dbReference type="PANTHER" id="PTHR19842:SF0">
    <property type="entry name" value="TARGET OF RAPAMYCIN COMPLEX SUBUNIT LST8"/>
    <property type="match status" value="1"/>
</dbReference>
<dbReference type="InterPro" id="IPR037588">
    <property type="entry name" value="MLST8"/>
</dbReference>
<evidence type="ECO:0000256" key="11">
    <source>
        <dbReference type="RuleBase" id="RU369068"/>
    </source>
</evidence>